<feature type="transmembrane region" description="Helical" evidence="1">
    <location>
        <begin position="168"/>
        <end position="194"/>
    </location>
</feature>
<organism evidence="4 5">
    <name type="scientific">Nocardiopsis tropica</name>
    <dbReference type="NCBI Taxonomy" id="109330"/>
    <lineage>
        <taxon>Bacteria</taxon>
        <taxon>Bacillati</taxon>
        <taxon>Actinomycetota</taxon>
        <taxon>Actinomycetes</taxon>
        <taxon>Streptosporangiales</taxon>
        <taxon>Nocardiopsidaceae</taxon>
        <taxon>Nocardiopsis</taxon>
    </lineage>
</organism>
<dbReference type="PANTHER" id="PTHR35152:SF1">
    <property type="entry name" value="DOMAIN SIGNALLING PROTEIN, PUTATIVE (AFU_ORTHOLOGUE AFUA_5G11310)-RELATED"/>
    <property type="match status" value="1"/>
</dbReference>
<feature type="transmembrane region" description="Helical" evidence="1">
    <location>
        <begin position="214"/>
        <end position="237"/>
    </location>
</feature>
<evidence type="ECO:0000256" key="2">
    <source>
        <dbReference type="SAM" id="MobiDB-lite"/>
    </source>
</evidence>
<protein>
    <submittedName>
        <fullName evidence="4">MHYT domain-containing protein</fullName>
    </submittedName>
</protein>
<evidence type="ECO:0000313" key="5">
    <source>
        <dbReference type="Proteomes" id="UP001348641"/>
    </source>
</evidence>
<feature type="transmembrane region" description="Helical" evidence="1">
    <location>
        <begin position="108"/>
        <end position="127"/>
    </location>
</feature>
<gene>
    <name evidence="4" type="ORF">Q8A49_02825</name>
</gene>
<evidence type="ECO:0000259" key="3">
    <source>
        <dbReference type="PROSITE" id="PS50924"/>
    </source>
</evidence>
<dbReference type="Proteomes" id="UP001348641">
    <property type="component" value="Unassembled WGS sequence"/>
</dbReference>
<dbReference type="EMBL" id="JAUUCC010000004">
    <property type="protein sequence ID" value="MEE2049423.1"/>
    <property type="molecule type" value="Genomic_DNA"/>
</dbReference>
<dbReference type="RefSeq" id="WP_330156698.1">
    <property type="nucleotide sequence ID" value="NZ_BAAAJA010000001.1"/>
</dbReference>
<dbReference type="InterPro" id="IPR005330">
    <property type="entry name" value="MHYT_dom"/>
</dbReference>
<evidence type="ECO:0000313" key="4">
    <source>
        <dbReference type="EMBL" id="MEE2049423.1"/>
    </source>
</evidence>
<reference evidence="4 5" key="1">
    <citation type="submission" date="2023-07" db="EMBL/GenBank/DDBJ databases">
        <authorList>
            <person name="Girao M."/>
            <person name="Carvalho M.F."/>
        </authorList>
    </citation>
    <scope>NUCLEOTIDE SEQUENCE [LARGE SCALE GENOMIC DNA]</scope>
    <source>
        <strain evidence="4 5">66/93</strain>
    </source>
</reference>
<feature type="transmembrane region" description="Helical" evidence="1">
    <location>
        <begin position="142"/>
        <end position="161"/>
    </location>
</feature>
<evidence type="ECO:0000256" key="1">
    <source>
        <dbReference type="PROSITE-ProRule" id="PRU00244"/>
    </source>
</evidence>
<feature type="compositionally biased region" description="Basic and acidic residues" evidence="2">
    <location>
        <begin position="243"/>
        <end position="254"/>
    </location>
</feature>
<dbReference type="PANTHER" id="PTHR35152">
    <property type="entry name" value="DOMAIN SIGNALLING PROTEIN, PUTATIVE (AFU_ORTHOLOGUE AFUA_5G11310)-RELATED"/>
    <property type="match status" value="1"/>
</dbReference>
<name>A0ABU7KJG8_9ACTN</name>
<feature type="region of interest" description="Disordered" evidence="2">
    <location>
        <begin position="243"/>
        <end position="283"/>
    </location>
</feature>
<dbReference type="PROSITE" id="PS50924">
    <property type="entry name" value="MHYT"/>
    <property type="match status" value="1"/>
</dbReference>
<keyword evidence="1" id="KW-0472">Membrane</keyword>
<proteinExistence type="predicted"/>
<sequence length="283" mass="29412">MVEHFTHGALTPAVAYAVSVIGSFVGLMFAARARNARGAGRGTWLVFSALCLGGTAVWSMHFIAMLGFHVPGLAIRYDAALTVASGLLAVLAMGLAQYLTVIRRGTGWLLAGGAIAGSGIVAMHYLGMASINMHGHLGHDPLFVGLAGAVALLAATAALWFTQRLRGVASILLASLVMGIAVTSMHYIGMFGVHVTVDDARNPGTVPGSTAPELLLPLVVGLFVFLLVCSLLLMLGVDDSEPRRGARTARHDGEPAPVPALPGGERGRYTARHSTGSAWDRPA</sequence>
<feature type="transmembrane region" description="Helical" evidence="1">
    <location>
        <begin position="74"/>
        <end position="96"/>
    </location>
</feature>
<keyword evidence="1" id="KW-1133">Transmembrane helix</keyword>
<comment type="caution">
    <text evidence="4">The sequence shown here is derived from an EMBL/GenBank/DDBJ whole genome shotgun (WGS) entry which is preliminary data.</text>
</comment>
<keyword evidence="1" id="KW-0812">Transmembrane</keyword>
<feature type="transmembrane region" description="Helical" evidence="1">
    <location>
        <begin position="13"/>
        <end position="31"/>
    </location>
</feature>
<feature type="transmembrane region" description="Helical" evidence="1">
    <location>
        <begin position="43"/>
        <end position="68"/>
    </location>
</feature>
<dbReference type="Pfam" id="PF03707">
    <property type="entry name" value="MHYT"/>
    <property type="match status" value="3"/>
</dbReference>
<accession>A0ABU7KJG8</accession>
<feature type="domain" description="MHYT" evidence="3">
    <location>
        <begin position="7"/>
        <end position="196"/>
    </location>
</feature>